<protein>
    <submittedName>
        <fullName evidence="2">Uncharacterized protein</fullName>
    </submittedName>
</protein>
<evidence type="ECO:0000256" key="1">
    <source>
        <dbReference type="SAM" id="MobiDB-lite"/>
    </source>
</evidence>
<gene>
    <name evidence="2" type="ORF">IMCC14465_15160</name>
</gene>
<feature type="region of interest" description="Disordered" evidence="1">
    <location>
        <begin position="38"/>
        <end position="62"/>
    </location>
</feature>
<name>J9DYA2_9PROT</name>
<evidence type="ECO:0000313" key="2">
    <source>
        <dbReference type="EMBL" id="EJW20629.1"/>
    </source>
</evidence>
<accession>J9DYA2</accession>
<reference evidence="2 3" key="1">
    <citation type="journal article" date="2012" name="J. Bacteriol.">
        <title>Genome Sequence of Strain IMCC14465, Isolated from the East Sea, Belonging to the PS1 Clade of Alphaproteobacteria.</title>
        <authorList>
            <person name="Yang S.J."/>
            <person name="Kang I."/>
            <person name="Cho J.C."/>
        </authorList>
    </citation>
    <scope>NUCLEOTIDE SEQUENCE [LARGE SCALE GENOMIC DNA]</scope>
    <source>
        <strain evidence="2 3">IMCC14465</strain>
    </source>
</reference>
<dbReference type="AlphaFoldDB" id="J9DYA2"/>
<comment type="caution">
    <text evidence="2">The sequence shown here is derived from an EMBL/GenBank/DDBJ whole genome shotgun (WGS) entry which is preliminary data.</text>
</comment>
<dbReference type="EMBL" id="ALYF01000006">
    <property type="protein sequence ID" value="EJW20629.1"/>
    <property type="molecule type" value="Genomic_DNA"/>
</dbReference>
<proteinExistence type="predicted"/>
<dbReference type="Proteomes" id="UP000004836">
    <property type="component" value="Unassembled WGS sequence"/>
</dbReference>
<evidence type="ECO:0000313" key="3">
    <source>
        <dbReference type="Proteomes" id="UP000004836"/>
    </source>
</evidence>
<feature type="compositionally biased region" description="Polar residues" evidence="1">
    <location>
        <begin position="44"/>
        <end position="55"/>
    </location>
</feature>
<organism evidence="2 3">
    <name type="scientific">alpha proteobacterium IMCC14465</name>
    <dbReference type="NCBI Taxonomy" id="1220535"/>
    <lineage>
        <taxon>Bacteria</taxon>
        <taxon>Pseudomonadati</taxon>
        <taxon>Pseudomonadota</taxon>
        <taxon>Alphaproteobacteria</taxon>
        <taxon>PS1 clade</taxon>
    </lineage>
</organism>
<sequence length="113" mass="12923">MKTYKELKQDLDEPIELKESRLLRKGVATAYAMRARNEGKKVEQNLSNAKQTLRPRSNETTEEQIKRLQEGLIEMCDANIALRKQLGAMTAIIVSGQLLNERTNKQIGILLRK</sequence>
<keyword evidence="3" id="KW-1185">Reference proteome</keyword>